<dbReference type="OrthoDB" id="3213529at2"/>
<gene>
    <name evidence="2" type="ordered locus">Galf_1408</name>
</gene>
<evidence type="ECO:0000313" key="2">
    <source>
        <dbReference type="EMBL" id="ADL55434.1"/>
    </source>
</evidence>
<keyword evidence="3" id="KW-1185">Reference proteome</keyword>
<dbReference type="eggNOG" id="ENOG50331V9">
    <property type="taxonomic scope" value="Bacteria"/>
</dbReference>
<sequence length="97" mass="10501">MLQTIKMPVVSECAIAECAYNSNKSCHAIAITIGDGNRPMCDTFFKSSRHGELNSIAGVGACKVFICRHNNNLECSMESIRVGSEQDHGKCMTFVAA</sequence>
<accession>D9SFY7</accession>
<reference evidence="2 3" key="1">
    <citation type="submission" date="2010-08" db="EMBL/GenBank/DDBJ databases">
        <title>Complete sequence of Gallionella capsiferriformans ES-2.</title>
        <authorList>
            <consortium name="US DOE Joint Genome Institute"/>
            <person name="Lucas S."/>
            <person name="Copeland A."/>
            <person name="Lapidus A."/>
            <person name="Cheng J.-F."/>
            <person name="Bruce D."/>
            <person name="Goodwin L."/>
            <person name="Pitluck S."/>
            <person name="Chertkov O."/>
            <person name="Davenport K.W."/>
            <person name="Detter J.C."/>
            <person name="Han C."/>
            <person name="Tapia R."/>
            <person name="Land M."/>
            <person name="Hauser L."/>
            <person name="Chang Y.-J."/>
            <person name="Jeffries C."/>
            <person name="Kyrpides N."/>
            <person name="Ivanova N."/>
            <person name="Mikhailova N."/>
            <person name="Shelobolina E.S."/>
            <person name="Picardal F."/>
            <person name="Roden E."/>
            <person name="Emerson D."/>
            <person name="Woyke T."/>
        </authorList>
    </citation>
    <scope>NUCLEOTIDE SEQUENCE [LARGE SCALE GENOMIC DNA]</scope>
    <source>
        <strain evidence="2 3">ES-2</strain>
    </source>
</reference>
<protein>
    <recommendedName>
        <fullName evidence="1">DUF1540 domain-containing protein</fullName>
    </recommendedName>
</protein>
<dbReference type="InterPro" id="IPR011437">
    <property type="entry name" value="DUF1540"/>
</dbReference>
<organism evidence="2 3">
    <name type="scientific">Gallionella capsiferriformans (strain ES-2)</name>
    <name type="common">Gallionella ferruginea capsiferriformans (strain ES-2)</name>
    <dbReference type="NCBI Taxonomy" id="395494"/>
    <lineage>
        <taxon>Bacteria</taxon>
        <taxon>Pseudomonadati</taxon>
        <taxon>Pseudomonadota</taxon>
        <taxon>Betaproteobacteria</taxon>
        <taxon>Nitrosomonadales</taxon>
        <taxon>Gallionellaceae</taxon>
        <taxon>Gallionella</taxon>
    </lineage>
</organism>
<feature type="domain" description="DUF1540" evidence="1">
    <location>
        <begin position="62"/>
        <end position="94"/>
    </location>
</feature>
<dbReference type="KEGG" id="gca:Galf_1408"/>
<evidence type="ECO:0000259" key="1">
    <source>
        <dbReference type="Pfam" id="PF07561"/>
    </source>
</evidence>
<dbReference type="HOGENOM" id="CLU_151939_1_0_4"/>
<name>D9SFY7_GALCS</name>
<evidence type="ECO:0000313" key="3">
    <source>
        <dbReference type="Proteomes" id="UP000001235"/>
    </source>
</evidence>
<dbReference type="Proteomes" id="UP000001235">
    <property type="component" value="Chromosome"/>
</dbReference>
<feature type="domain" description="DUF1540" evidence="1">
    <location>
        <begin position="13"/>
        <end position="34"/>
    </location>
</feature>
<proteinExistence type="predicted"/>
<dbReference type="EMBL" id="CP002159">
    <property type="protein sequence ID" value="ADL55434.1"/>
    <property type="molecule type" value="Genomic_DNA"/>
</dbReference>
<dbReference type="Pfam" id="PF07561">
    <property type="entry name" value="DUF1540"/>
    <property type="match status" value="2"/>
</dbReference>
<dbReference type="AlphaFoldDB" id="D9SFY7"/>